<dbReference type="PROSITE" id="PS51257">
    <property type="entry name" value="PROKAR_LIPOPROTEIN"/>
    <property type="match status" value="1"/>
</dbReference>
<name>A0A174DM68_9BACE</name>
<dbReference type="Proteomes" id="UP000095517">
    <property type="component" value="Unassembled WGS sequence"/>
</dbReference>
<dbReference type="AlphaFoldDB" id="A0A174DM68"/>
<dbReference type="STRING" id="338188.ERS852397_01653"/>
<dbReference type="EMBL" id="CYZH01000007">
    <property type="protein sequence ID" value="CUO25195.1"/>
    <property type="molecule type" value="Genomic_DNA"/>
</dbReference>
<sequence length="268" mass="29443">MKTKHVITILMVLISGLGIVSCNDDNERFFLYQIDEVVFPDQAISSTAINIVGGGSVGITGGKAPYTAEIEDEQIATVKVDEDRVRISPVKLGTTSLIVKDADGLTVKIGVKVVESVQRFMSNAVYVKIEGENVNDANKETLEELEAQVIADGFLKATGYVRFVYNTKDGGEMTLLAENTAGAKIITAPFEKVIKQIGEESYSAFLVNYEDRTHEFYLTAPERPEPDTRSLGPMPCWLVEDVTEIYKAQYSELGLTSVRRVCIGSLSR</sequence>
<evidence type="ECO:0008006" key="3">
    <source>
        <dbReference type="Google" id="ProtNLM"/>
    </source>
</evidence>
<evidence type="ECO:0000313" key="2">
    <source>
        <dbReference type="Proteomes" id="UP000095517"/>
    </source>
</evidence>
<protein>
    <recommendedName>
        <fullName evidence="3">Pilus formation protein N-terminal domain-containing protein</fullName>
    </recommendedName>
</protein>
<proteinExistence type="predicted"/>
<gene>
    <name evidence="1" type="ORF">ERS852397_01653</name>
</gene>
<dbReference type="RefSeq" id="WP_148326702.1">
    <property type="nucleotide sequence ID" value="NZ_CABIXA010000007.1"/>
</dbReference>
<evidence type="ECO:0000313" key="1">
    <source>
        <dbReference type="EMBL" id="CUO25195.1"/>
    </source>
</evidence>
<organism evidence="1 2">
    <name type="scientific">Bacteroides finegoldii</name>
    <dbReference type="NCBI Taxonomy" id="338188"/>
    <lineage>
        <taxon>Bacteria</taxon>
        <taxon>Pseudomonadati</taxon>
        <taxon>Bacteroidota</taxon>
        <taxon>Bacteroidia</taxon>
        <taxon>Bacteroidales</taxon>
        <taxon>Bacteroidaceae</taxon>
        <taxon>Bacteroides</taxon>
    </lineage>
</organism>
<accession>A0A174DM68</accession>
<reference evidence="1 2" key="1">
    <citation type="submission" date="2015-09" db="EMBL/GenBank/DDBJ databases">
        <authorList>
            <consortium name="Pathogen Informatics"/>
        </authorList>
    </citation>
    <scope>NUCLEOTIDE SEQUENCE [LARGE SCALE GENOMIC DNA]</scope>
    <source>
        <strain evidence="1 2">2789STDY5608840</strain>
    </source>
</reference>